<reference evidence="2" key="1">
    <citation type="submission" date="2021-04" db="EMBL/GenBank/DDBJ databases">
        <title>Complete genome sequence of the type strain Clostridium beijerinckii NRRL B-598.</title>
        <authorList>
            <person name="Sedlar K."/>
            <person name="Branska B."/>
            <person name="Bezdicek M."/>
            <person name="Nykrynova M."/>
            <person name="Lengerova M."/>
            <person name="Skutkova H."/>
            <person name="Patakova P."/>
        </authorList>
    </citation>
    <scope>NUCLEOTIDE SEQUENCE</scope>
    <source>
        <strain evidence="2">DSM 791</strain>
        <plasmid evidence="2">unnamed</plasmid>
    </source>
</reference>
<dbReference type="InterPro" id="IPR027417">
    <property type="entry name" value="P-loop_NTPase"/>
</dbReference>
<sequence>MLIQFNFKNFKSFRDDTSLDMTATSITEHPYNLINSGDEKYIKTAAIYGANASGKSSVIEAYTFMRNWIRDSFKQASTTEDIPIKRFAFDSEALKEPAEFEVFFKYNNHEYQYGFSLDNKKILEEWLYVKKENSKDKYITLFERSEQGIDCNSKLLKGAENFISIIEDKTLFLSIISNAKIPYTKDVFDWFFRVFIIDYGNINFESGLTKIHSPNIENKDYQKELVNFLTSIDINIDGIIVEKLKNENDEFKIYTKHLMKDKINYYQMPLSEESSGTQKMFTLFTYLQIALTLGGRLFIDELDAKLHPLLLRYILTMFHDENINRNGAQLIYVTHDNYTLTKDIFRRDQIWFVEKDSDAVSHLYSLAEYKSDDDKKVRKDASYNKDYLLGKYGSVPILRGYDMWRNQDAEIK</sequence>
<dbReference type="EMBL" id="CP073654">
    <property type="protein sequence ID" value="QUN37972.1"/>
    <property type="molecule type" value="Genomic_DNA"/>
</dbReference>
<accession>A0AB74VQ89</accession>
<dbReference type="GO" id="GO:0005524">
    <property type="term" value="F:ATP binding"/>
    <property type="evidence" value="ECO:0007669"/>
    <property type="project" value="UniProtKB-KW"/>
</dbReference>
<name>A0AB74VQ89_CLOBE</name>
<dbReference type="GeneID" id="66348089"/>
<geneLocation type="plasmid" evidence="2">
    <name>unnamed</name>
</geneLocation>
<dbReference type="RefSeq" id="WP_077869052.1">
    <property type="nucleotide sequence ID" value="NZ_BKAK01000192.1"/>
</dbReference>
<proteinExistence type="predicted"/>
<keyword evidence="3" id="KW-1185">Reference proteome</keyword>
<dbReference type="PANTHER" id="PTHR40396:SF1">
    <property type="entry name" value="ATPASE AAA-TYPE CORE DOMAIN-CONTAINING PROTEIN"/>
    <property type="match status" value="1"/>
</dbReference>
<evidence type="ECO:0000313" key="3">
    <source>
        <dbReference type="Proteomes" id="UP000679373"/>
    </source>
</evidence>
<dbReference type="PANTHER" id="PTHR40396">
    <property type="entry name" value="ATPASE-LIKE PROTEIN"/>
    <property type="match status" value="1"/>
</dbReference>
<evidence type="ECO:0000259" key="1">
    <source>
        <dbReference type="Pfam" id="PF13304"/>
    </source>
</evidence>
<organism evidence="2 3">
    <name type="scientific">Clostridium beijerinckii</name>
    <name type="common">Clostridium MP</name>
    <dbReference type="NCBI Taxonomy" id="1520"/>
    <lineage>
        <taxon>Bacteria</taxon>
        <taxon>Bacillati</taxon>
        <taxon>Bacillota</taxon>
        <taxon>Clostridia</taxon>
        <taxon>Eubacteriales</taxon>
        <taxon>Clostridiaceae</taxon>
        <taxon>Clostridium</taxon>
    </lineage>
</organism>
<feature type="domain" description="ATPase AAA-type core" evidence="1">
    <location>
        <begin position="46"/>
        <end position="340"/>
    </location>
</feature>
<dbReference type="AlphaFoldDB" id="A0AB74VQ89"/>
<dbReference type="Gene3D" id="3.40.50.300">
    <property type="entry name" value="P-loop containing nucleotide triphosphate hydrolases"/>
    <property type="match status" value="1"/>
</dbReference>
<dbReference type="SUPFAM" id="SSF52540">
    <property type="entry name" value="P-loop containing nucleoside triphosphate hydrolases"/>
    <property type="match status" value="1"/>
</dbReference>
<keyword evidence="2" id="KW-0067">ATP-binding</keyword>
<keyword evidence="2" id="KW-0614">Plasmid</keyword>
<protein>
    <submittedName>
        <fullName evidence="2">ATP-binding protein</fullName>
    </submittedName>
</protein>
<dbReference type="InterPro" id="IPR003959">
    <property type="entry name" value="ATPase_AAA_core"/>
</dbReference>
<dbReference type="GO" id="GO:0016887">
    <property type="term" value="F:ATP hydrolysis activity"/>
    <property type="evidence" value="ECO:0007669"/>
    <property type="project" value="InterPro"/>
</dbReference>
<gene>
    <name evidence="2" type="ORF">KEC93_26160</name>
</gene>
<keyword evidence="2" id="KW-0547">Nucleotide-binding</keyword>
<evidence type="ECO:0000313" key="2">
    <source>
        <dbReference type="EMBL" id="QUN37972.1"/>
    </source>
</evidence>
<dbReference type="Pfam" id="PF13304">
    <property type="entry name" value="AAA_21"/>
    <property type="match status" value="1"/>
</dbReference>
<dbReference type="Proteomes" id="UP000679373">
    <property type="component" value="Plasmid unnamed"/>
</dbReference>